<dbReference type="Proteomes" id="UP000789390">
    <property type="component" value="Unassembled WGS sequence"/>
</dbReference>
<name>A0A8J2RT24_9CRUS</name>
<gene>
    <name evidence="1" type="ORF">DGAL_LOCUS9944</name>
</gene>
<dbReference type="PANTHER" id="PTHR33173">
    <property type="match status" value="1"/>
</dbReference>
<reference evidence="1" key="1">
    <citation type="submission" date="2021-11" db="EMBL/GenBank/DDBJ databases">
        <authorList>
            <person name="Schell T."/>
        </authorList>
    </citation>
    <scope>NUCLEOTIDE SEQUENCE</scope>
    <source>
        <strain evidence="1">M5</strain>
    </source>
</reference>
<dbReference type="OrthoDB" id="6339422at2759"/>
<dbReference type="AlphaFoldDB" id="A0A8J2RT24"/>
<dbReference type="EMBL" id="CAKKLH010000235">
    <property type="protein sequence ID" value="CAH0106784.1"/>
    <property type="molecule type" value="Genomic_DNA"/>
</dbReference>
<evidence type="ECO:0000313" key="1">
    <source>
        <dbReference type="EMBL" id="CAH0106784.1"/>
    </source>
</evidence>
<evidence type="ECO:0000313" key="2">
    <source>
        <dbReference type="Proteomes" id="UP000789390"/>
    </source>
</evidence>
<comment type="caution">
    <text evidence="1">The sequence shown here is derived from an EMBL/GenBank/DDBJ whole genome shotgun (WGS) entry which is preliminary data.</text>
</comment>
<protein>
    <submittedName>
        <fullName evidence="1">Uncharacterized protein</fullName>
    </submittedName>
</protein>
<keyword evidence="2" id="KW-1185">Reference proteome</keyword>
<sequence length="377" mass="45260">MLEEKDISEKIEEVRYYTHPLYRWQLSKYFIHYAFIVLKTENWWWSIERNEEGVTIQRSQRLENVRDIYQFTQNRIVSVRTGIELVKTAPGPVNMTNAVVGVQRCLFDCEKLTGKQRFSDQWGSGNKIILKVELLPAVGQYHQRNLINEMVAKFPKQLFVVLKKVSHLVKLMPKLSIGKKNQQLLRNTKPPEPVHYSQVLIIFDRCLTWLIGGMIYRFPKGLYFFPENEIHEYCFMKDYQQYKEMLEDYDISERVNEVRYYTHPLYRWQLSKYFIHHAFIVFKTDKWWWSIERNEEGVTIQRSQHLENVRDKYQFNGNRIVSERTGIELIKTAPGPDNITVEELMDRLWKGKQMNLNYKEKNGKQFANYIYDTILSP</sequence>
<proteinExistence type="predicted"/>
<dbReference type="PANTHER" id="PTHR33173:SF2">
    <property type="entry name" value="MYND-TYPE DOMAIN-CONTAINING PROTEIN"/>
    <property type="match status" value="1"/>
</dbReference>
<organism evidence="1 2">
    <name type="scientific">Daphnia galeata</name>
    <dbReference type="NCBI Taxonomy" id="27404"/>
    <lineage>
        <taxon>Eukaryota</taxon>
        <taxon>Metazoa</taxon>
        <taxon>Ecdysozoa</taxon>
        <taxon>Arthropoda</taxon>
        <taxon>Crustacea</taxon>
        <taxon>Branchiopoda</taxon>
        <taxon>Diplostraca</taxon>
        <taxon>Cladocera</taxon>
        <taxon>Anomopoda</taxon>
        <taxon>Daphniidae</taxon>
        <taxon>Daphnia</taxon>
    </lineage>
</organism>
<accession>A0A8J2RT24</accession>